<evidence type="ECO:0000256" key="4">
    <source>
        <dbReference type="ARBA" id="ARBA00023136"/>
    </source>
</evidence>
<dbReference type="SUPFAM" id="SSF51206">
    <property type="entry name" value="cAMP-binding domain-like"/>
    <property type="match status" value="1"/>
</dbReference>
<dbReference type="GO" id="GO:0005886">
    <property type="term" value="C:plasma membrane"/>
    <property type="evidence" value="ECO:0007669"/>
    <property type="project" value="TreeGrafter"/>
</dbReference>
<feature type="transmembrane region" description="Helical" evidence="6">
    <location>
        <begin position="299"/>
        <end position="318"/>
    </location>
</feature>
<dbReference type="AlphaFoldDB" id="A0A7S1FFC4"/>
<dbReference type="GO" id="GO:0042391">
    <property type="term" value="P:regulation of membrane potential"/>
    <property type="evidence" value="ECO:0007669"/>
    <property type="project" value="TreeGrafter"/>
</dbReference>
<organism evidence="8">
    <name type="scientific">Noctiluca scintillans</name>
    <name type="common">Sea sparkle</name>
    <name type="synonym">Red tide dinoflagellate</name>
    <dbReference type="NCBI Taxonomy" id="2966"/>
    <lineage>
        <taxon>Eukaryota</taxon>
        <taxon>Sar</taxon>
        <taxon>Alveolata</taxon>
        <taxon>Dinophyceae</taxon>
        <taxon>Noctilucales</taxon>
        <taxon>Noctilucaceae</taxon>
        <taxon>Noctiluca</taxon>
    </lineage>
</organism>
<dbReference type="InterPro" id="IPR018490">
    <property type="entry name" value="cNMP-bd_dom_sf"/>
</dbReference>
<evidence type="ECO:0000256" key="1">
    <source>
        <dbReference type="ARBA" id="ARBA00004141"/>
    </source>
</evidence>
<feature type="compositionally biased region" description="Basic and acidic residues" evidence="5">
    <location>
        <begin position="686"/>
        <end position="700"/>
    </location>
</feature>
<protein>
    <recommendedName>
        <fullName evidence="7">Ion transport domain-containing protein</fullName>
    </recommendedName>
</protein>
<proteinExistence type="predicted"/>
<feature type="transmembrane region" description="Helical" evidence="6">
    <location>
        <begin position="409"/>
        <end position="427"/>
    </location>
</feature>
<dbReference type="GO" id="GO:0005249">
    <property type="term" value="F:voltage-gated potassium channel activity"/>
    <property type="evidence" value="ECO:0007669"/>
    <property type="project" value="TreeGrafter"/>
</dbReference>
<evidence type="ECO:0000313" key="8">
    <source>
        <dbReference type="EMBL" id="CAD8864908.1"/>
    </source>
</evidence>
<evidence type="ECO:0000256" key="6">
    <source>
        <dbReference type="SAM" id="Phobius"/>
    </source>
</evidence>
<dbReference type="SUPFAM" id="SSF81324">
    <property type="entry name" value="Voltage-gated potassium channels"/>
    <property type="match status" value="1"/>
</dbReference>
<sequence>MLQTVLAARAAEHEQEQSVLGFGGERVSPVYVPTSGVVPGERTSFAQALRSVERSHLEALEDLRIERDDLARQLKSLIAQSEVREREAASTGHDSDDDDDGEEVVVLTHGSPGQKSVQIRSAVEEIEADKDSDVVPRRFSTSSGDTVASETVVAPDPSRNSGGRRMPNRLPTNASTVSTSSQRVKFIGAFMVRREWRNEDDYVMRMQKRGEWNLAAAAASIRVSIDLGPMMQSAQTDAWIFFSPDSPWTYVPILHPFSGPRLYWNLPCVMLICYDIFFVPLESSFDVPFHVGFRIVDWFITLFWTVDLLFSFFSGYYNGRTLEMRPPMVWKHYAMTWLWLDLVVVSTEWASRYNESVIGGFTFLRFSRALRFVRFIKLVRIFKFNQALRILEDQFNSNILLIVSRLGKLLITLSVFAHLVACAWYGLGRNAWDRNGWETYYADEIQASNGYVPSAGSWESLFFWYFASARWTLAQINGRTDQDSRRNMGELMFTCLVSGGLAIIFMAVFISAITTTMLEVSELNRKRNERLLLLNEYIDQYSISQSLKYRLKSTAQTWKEAKTLQWEVEARVLATLPRALQEDVKYETRKVTAVGHPMLYHFSVHYHRLLRHISHAVLKPLTGLGEEVIFDVGDACTRMLFVHSGATLYTVMDGAGEMQNAAGTFIASSGRHMAQDDQRISRVLRDHMAESSRSTRDDSSFRGSTNHISRTSWSPRRHLPSTSGVIQMADRITDRGKNSDVPLPEVTHKSRSTRISEAALWLGTWENRGRLVAVDDCCFLAMEGSDLAQVLCQYKSPHAMAVLYARSFANEAARRSNLSDVTSIRFTWSTHEDMDSEETVNLGDIMISDTAEDSG</sequence>
<feature type="transmembrane region" description="Helical" evidence="6">
    <location>
        <begin position="491"/>
        <end position="518"/>
    </location>
</feature>
<evidence type="ECO:0000256" key="2">
    <source>
        <dbReference type="ARBA" id="ARBA00022692"/>
    </source>
</evidence>
<gene>
    <name evidence="8" type="ORF">NSCI0253_LOCUS39263</name>
</gene>
<reference evidence="8" key="1">
    <citation type="submission" date="2021-01" db="EMBL/GenBank/DDBJ databases">
        <authorList>
            <person name="Corre E."/>
            <person name="Pelletier E."/>
            <person name="Niang G."/>
            <person name="Scheremetjew M."/>
            <person name="Finn R."/>
            <person name="Kale V."/>
            <person name="Holt S."/>
            <person name="Cochrane G."/>
            <person name="Meng A."/>
            <person name="Brown T."/>
            <person name="Cohen L."/>
        </authorList>
    </citation>
    <scope>NUCLEOTIDE SEQUENCE</scope>
</reference>
<accession>A0A7S1FFC4</accession>
<evidence type="ECO:0000256" key="5">
    <source>
        <dbReference type="SAM" id="MobiDB-lite"/>
    </source>
</evidence>
<feature type="compositionally biased region" description="Polar residues" evidence="5">
    <location>
        <begin position="706"/>
        <end position="720"/>
    </location>
</feature>
<keyword evidence="3 6" id="KW-1133">Transmembrane helix</keyword>
<dbReference type="EMBL" id="HBFQ01055262">
    <property type="protein sequence ID" value="CAD8864908.1"/>
    <property type="molecule type" value="Transcribed_RNA"/>
</dbReference>
<comment type="subcellular location">
    <subcellularLocation>
        <location evidence="1">Membrane</location>
        <topology evidence="1">Multi-pass membrane protein</topology>
    </subcellularLocation>
</comment>
<feature type="compositionally biased region" description="Polar residues" evidence="5">
    <location>
        <begin position="139"/>
        <end position="149"/>
    </location>
</feature>
<feature type="domain" description="Ion transport" evidence="7">
    <location>
        <begin position="263"/>
        <end position="476"/>
    </location>
</feature>
<feature type="region of interest" description="Disordered" evidence="5">
    <location>
        <begin position="82"/>
        <end position="178"/>
    </location>
</feature>
<dbReference type="InterPro" id="IPR050818">
    <property type="entry name" value="KCNH_animal-type"/>
</dbReference>
<keyword evidence="4 6" id="KW-0472">Membrane</keyword>
<evidence type="ECO:0000259" key="7">
    <source>
        <dbReference type="Pfam" id="PF00520"/>
    </source>
</evidence>
<keyword evidence="2 6" id="KW-0812">Transmembrane</keyword>
<evidence type="ECO:0000256" key="3">
    <source>
        <dbReference type="ARBA" id="ARBA00022989"/>
    </source>
</evidence>
<dbReference type="InterPro" id="IPR005821">
    <property type="entry name" value="Ion_trans_dom"/>
</dbReference>
<dbReference type="PANTHER" id="PTHR10217">
    <property type="entry name" value="VOLTAGE AND LIGAND GATED POTASSIUM CHANNEL"/>
    <property type="match status" value="1"/>
</dbReference>
<feature type="region of interest" description="Disordered" evidence="5">
    <location>
        <begin position="686"/>
        <end position="720"/>
    </location>
</feature>
<dbReference type="Gene3D" id="1.10.287.70">
    <property type="match status" value="1"/>
</dbReference>
<dbReference type="PANTHER" id="PTHR10217:SF435">
    <property type="entry name" value="POTASSIUM VOLTAGE-GATED CHANNEL PROTEIN EAG"/>
    <property type="match status" value="1"/>
</dbReference>
<dbReference type="Pfam" id="PF00520">
    <property type="entry name" value="Ion_trans"/>
    <property type="match status" value="1"/>
</dbReference>
<name>A0A7S1FFC4_NOCSC</name>